<gene>
    <name evidence="1" type="ORF">BDN71DRAFT_891196</name>
</gene>
<evidence type="ECO:0000313" key="1">
    <source>
        <dbReference type="EMBL" id="KAF9486747.1"/>
    </source>
</evidence>
<keyword evidence="2" id="KW-1185">Reference proteome</keyword>
<dbReference type="AlphaFoldDB" id="A0A9P5ZEF7"/>
<accession>A0A9P5ZEF7</accession>
<comment type="caution">
    <text evidence="1">The sequence shown here is derived from an EMBL/GenBank/DDBJ whole genome shotgun (WGS) entry which is preliminary data.</text>
</comment>
<dbReference type="OrthoDB" id="3239894at2759"/>
<dbReference type="EMBL" id="MU154954">
    <property type="protein sequence ID" value="KAF9486747.1"/>
    <property type="molecule type" value="Genomic_DNA"/>
</dbReference>
<dbReference type="Proteomes" id="UP000807025">
    <property type="component" value="Unassembled WGS sequence"/>
</dbReference>
<evidence type="ECO:0000313" key="2">
    <source>
        <dbReference type="Proteomes" id="UP000807025"/>
    </source>
</evidence>
<proteinExistence type="predicted"/>
<name>A0A9P5ZEF7_PLEER</name>
<reference evidence="1" key="1">
    <citation type="submission" date="2020-11" db="EMBL/GenBank/DDBJ databases">
        <authorList>
            <consortium name="DOE Joint Genome Institute"/>
            <person name="Ahrendt S."/>
            <person name="Riley R."/>
            <person name="Andreopoulos W."/>
            <person name="Labutti K."/>
            <person name="Pangilinan J."/>
            <person name="Ruiz-Duenas F.J."/>
            <person name="Barrasa J.M."/>
            <person name="Sanchez-Garcia M."/>
            <person name="Camarero S."/>
            <person name="Miyauchi S."/>
            <person name="Serrano A."/>
            <person name="Linde D."/>
            <person name="Babiker R."/>
            <person name="Drula E."/>
            <person name="Ayuso-Fernandez I."/>
            <person name="Pacheco R."/>
            <person name="Padilla G."/>
            <person name="Ferreira P."/>
            <person name="Barriuso J."/>
            <person name="Kellner H."/>
            <person name="Castanera R."/>
            <person name="Alfaro M."/>
            <person name="Ramirez L."/>
            <person name="Pisabarro A.G."/>
            <person name="Kuo A."/>
            <person name="Tritt A."/>
            <person name="Lipzen A."/>
            <person name="He G."/>
            <person name="Yan M."/>
            <person name="Ng V."/>
            <person name="Cullen D."/>
            <person name="Martin F."/>
            <person name="Rosso M.-N."/>
            <person name="Henrissat B."/>
            <person name="Hibbett D."/>
            <person name="Martinez A.T."/>
            <person name="Grigoriev I.V."/>
        </authorList>
    </citation>
    <scope>NUCLEOTIDE SEQUENCE</scope>
    <source>
        <strain evidence="1">ATCC 90797</strain>
    </source>
</reference>
<protein>
    <submittedName>
        <fullName evidence="1">Uncharacterized protein</fullName>
    </submittedName>
</protein>
<organism evidence="1 2">
    <name type="scientific">Pleurotus eryngii</name>
    <name type="common">Boletus of the steppes</name>
    <dbReference type="NCBI Taxonomy" id="5323"/>
    <lineage>
        <taxon>Eukaryota</taxon>
        <taxon>Fungi</taxon>
        <taxon>Dikarya</taxon>
        <taxon>Basidiomycota</taxon>
        <taxon>Agaricomycotina</taxon>
        <taxon>Agaricomycetes</taxon>
        <taxon>Agaricomycetidae</taxon>
        <taxon>Agaricales</taxon>
        <taxon>Pleurotineae</taxon>
        <taxon>Pleurotaceae</taxon>
        <taxon>Pleurotus</taxon>
    </lineage>
</organism>
<sequence>MVPVVCDLPAAHQIAGAKLHTSNQPCLQCNISSSDMHNLDYQNWPIYDGGTLKTLGRQWRDAATKELQVELFGKHGVRWSEFFRLSYWDPAQHVVVDSMHASYLGLFQRHCREVWGLDISAKDGAGLVFDPLAKPPSKERMAVGRHILRTGPKSALKALGLGVLSQLCREVGLPHNTKLTIDVLSNSLRAYVRIFSIFHNQKLTDP</sequence>